<dbReference type="Proteomes" id="UP000266723">
    <property type="component" value="Unassembled WGS sequence"/>
</dbReference>
<organism evidence="2 3">
    <name type="scientific">Brassica cretica</name>
    <name type="common">Mustard</name>
    <dbReference type="NCBI Taxonomy" id="69181"/>
    <lineage>
        <taxon>Eukaryota</taxon>
        <taxon>Viridiplantae</taxon>
        <taxon>Streptophyta</taxon>
        <taxon>Embryophyta</taxon>
        <taxon>Tracheophyta</taxon>
        <taxon>Spermatophyta</taxon>
        <taxon>Magnoliopsida</taxon>
        <taxon>eudicotyledons</taxon>
        <taxon>Gunneridae</taxon>
        <taxon>Pentapetalae</taxon>
        <taxon>rosids</taxon>
        <taxon>malvids</taxon>
        <taxon>Brassicales</taxon>
        <taxon>Brassicaceae</taxon>
        <taxon>Brassiceae</taxon>
        <taxon>Brassica</taxon>
    </lineage>
</organism>
<dbReference type="EMBL" id="QGKV02000759">
    <property type="protein sequence ID" value="KAF3562192.1"/>
    <property type="molecule type" value="Genomic_DNA"/>
</dbReference>
<sequence length="348" mass="36405">MEVASSILRDSGVVLATKLRSLSFAAHRRLLRRRSPPPPMTKKKKPKGRSANGSPSVSASSESSRSQSSVPTSSDLAVEVTSDPTDLDLPDVSSLAKTKSQSVVENGAVTATNFDGDFENPSFDHDGAVTATNVDGDLESPVSELLGAVTVTNVDGALATLVSETSGAVTATSVDGTIETPASEPSGAVTATLEEGEFVPPVSVTPATLQTVPVDKTQVSEMEQPRILHKECTRLRNGLRKDKVPIASELPIVDLPPPSQVNPVRTRASTEHAQPHRSGGKPNSSKSNSGHSVKQQSSNGSALPSAQKSLIFVDLNATGLSSTRNSTQGTDTDLDSGNFGLWLEYQKG</sequence>
<evidence type="ECO:0000313" key="3">
    <source>
        <dbReference type="Proteomes" id="UP000266723"/>
    </source>
</evidence>
<feature type="region of interest" description="Disordered" evidence="1">
    <location>
        <begin position="250"/>
        <end position="303"/>
    </location>
</feature>
<feature type="compositionally biased region" description="Polar residues" evidence="1">
    <location>
        <begin position="293"/>
        <end position="303"/>
    </location>
</feature>
<feature type="compositionally biased region" description="Low complexity" evidence="1">
    <location>
        <begin position="49"/>
        <end position="74"/>
    </location>
</feature>
<accession>A0ABQ7CQQ4</accession>
<comment type="caution">
    <text evidence="2">The sequence shown here is derived from an EMBL/GenBank/DDBJ whole genome shotgun (WGS) entry which is preliminary data.</text>
</comment>
<protein>
    <submittedName>
        <fullName evidence="2">Uncharacterized protein</fullName>
    </submittedName>
</protein>
<evidence type="ECO:0000256" key="1">
    <source>
        <dbReference type="SAM" id="MobiDB-lite"/>
    </source>
</evidence>
<proteinExistence type="predicted"/>
<reference evidence="2 3" key="1">
    <citation type="journal article" date="2020" name="BMC Genomics">
        <title>Intraspecific diversification of the crop wild relative Brassica cretica Lam. using demographic model selection.</title>
        <authorList>
            <person name="Kioukis A."/>
            <person name="Michalopoulou V.A."/>
            <person name="Briers L."/>
            <person name="Pirintsos S."/>
            <person name="Studholme D.J."/>
            <person name="Pavlidis P."/>
            <person name="Sarris P.F."/>
        </authorList>
    </citation>
    <scope>NUCLEOTIDE SEQUENCE [LARGE SCALE GENOMIC DNA]</scope>
    <source>
        <strain evidence="3">cv. PFS-1207/04</strain>
    </source>
</reference>
<evidence type="ECO:0000313" key="2">
    <source>
        <dbReference type="EMBL" id="KAF3562192.1"/>
    </source>
</evidence>
<feature type="region of interest" description="Disordered" evidence="1">
    <location>
        <begin position="26"/>
        <end position="102"/>
    </location>
</feature>
<keyword evidence="3" id="KW-1185">Reference proteome</keyword>
<gene>
    <name evidence="2" type="ORF">DY000_02012359</name>
</gene>
<feature type="compositionally biased region" description="Basic residues" evidence="1">
    <location>
        <begin position="26"/>
        <end position="48"/>
    </location>
</feature>
<name>A0ABQ7CQQ4_BRACR</name>
<feature type="compositionally biased region" description="Low complexity" evidence="1">
    <location>
        <begin position="280"/>
        <end position="292"/>
    </location>
</feature>